<evidence type="ECO:0000313" key="4">
    <source>
        <dbReference type="Proteomes" id="UP000632498"/>
    </source>
</evidence>
<name>A0A917C5R4_9PROT</name>
<dbReference type="InterPro" id="IPR051803">
    <property type="entry name" value="TA_system_RelE-like_toxin"/>
</dbReference>
<accession>A0A917C5R4</accession>
<dbReference type="Gene3D" id="3.30.2310.20">
    <property type="entry name" value="RelE-like"/>
    <property type="match status" value="1"/>
</dbReference>
<reference evidence="3" key="1">
    <citation type="journal article" date="2014" name="Int. J. Syst. Evol. Microbiol.">
        <title>Complete genome sequence of Corynebacterium casei LMG S-19264T (=DSM 44701T), isolated from a smear-ripened cheese.</title>
        <authorList>
            <consortium name="US DOE Joint Genome Institute (JGI-PGF)"/>
            <person name="Walter F."/>
            <person name="Albersmeier A."/>
            <person name="Kalinowski J."/>
            <person name="Ruckert C."/>
        </authorList>
    </citation>
    <scope>NUCLEOTIDE SEQUENCE</scope>
    <source>
        <strain evidence="3">CGMCC 1.15254</strain>
    </source>
</reference>
<gene>
    <name evidence="3" type="ORF">GCM10011332_29240</name>
</gene>
<comment type="caution">
    <text evidence="3">The sequence shown here is derived from an EMBL/GenBank/DDBJ whole genome shotgun (WGS) entry which is preliminary data.</text>
</comment>
<comment type="similarity">
    <text evidence="1">Belongs to the RelE toxin family.</text>
</comment>
<dbReference type="AlphaFoldDB" id="A0A917C5R4"/>
<dbReference type="RefSeq" id="WP_188666587.1">
    <property type="nucleotide sequence ID" value="NZ_BMHV01000028.1"/>
</dbReference>
<reference evidence="3" key="2">
    <citation type="submission" date="2020-09" db="EMBL/GenBank/DDBJ databases">
        <authorList>
            <person name="Sun Q."/>
            <person name="Zhou Y."/>
        </authorList>
    </citation>
    <scope>NUCLEOTIDE SEQUENCE</scope>
    <source>
        <strain evidence="3">CGMCC 1.15254</strain>
    </source>
</reference>
<proteinExistence type="inferred from homology"/>
<dbReference type="PANTHER" id="PTHR33755:SF7">
    <property type="entry name" value="TOXIN MODULE OF TOXIN-ANTITOXIN SYSTEM RELE_STBE FAMILY"/>
    <property type="match status" value="1"/>
</dbReference>
<dbReference type="EMBL" id="BMHV01000028">
    <property type="protein sequence ID" value="GGF73342.1"/>
    <property type="molecule type" value="Genomic_DNA"/>
</dbReference>
<sequence>MSIVWLSEAQQDVQRLFDFLLPLNPTAAERAVRTIADCASQLNEFGDIGRPVDDDTGRRELFLPFGASHYVLRYMKTDSDIVIIRVWHSKEIRN</sequence>
<dbReference type="InterPro" id="IPR007712">
    <property type="entry name" value="RelE/ParE_toxin"/>
</dbReference>
<keyword evidence="4" id="KW-1185">Reference proteome</keyword>
<dbReference type="Pfam" id="PF05016">
    <property type="entry name" value="ParE_toxin"/>
    <property type="match status" value="1"/>
</dbReference>
<protein>
    <submittedName>
        <fullName evidence="3">Plasmid stabilization protein</fullName>
    </submittedName>
</protein>
<dbReference type="Proteomes" id="UP000632498">
    <property type="component" value="Unassembled WGS sequence"/>
</dbReference>
<evidence type="ECO:0000256" key="2">
    <source>
        <dbReference type="ARBA" id="ARBA00022649"/>
    </source>
</evidence>
<dbReference type="InterPro" id="IPR035093">
    <property type="entry name" value="RelE/ParE_toxin_dom_sf"/>
</dbReference>
<keyword evidence="2" id="KW-1277">Toxin-antitoxin system</keyword>
<organism evidence="3 4">
    <name type="scientific">Terasakiella brassicae</name>
    <dbReference type="NCBI Taxonomy" id="1634917"/>
    <lineage>
        <taxon>Bacteria</taxon>
        <taxon>Pseudomonadati</taxon>
        <taxon>Pseudomonadota</taxon>
        <taxon>Alphaproteobacteria</taxon>
        <taxon>Rhodospirillales</taxon>
        <taxon>Terasakiellaceae</taxon>
        <taxon>Terasakiella</taxon>
    </lineage>
</organism>
<dbReference type="PANTHER" id="PTHR33755">
    <property type="entry name" value="TOXIN PARE1-RELATED"/>
    <property type="match status" value="1"/>
</dbReference>
<evidence type="ECO:0000256" key="1">
    <source>
        <dbReference type="ARBA" id="ARBA00006226"/>
    </source>
</evidence>
<evidence type="ECO:0000313" key="3">
    <source>
        <dbReference type="EMBL" id="GGF73342.1"/>
    </source>
</evidence>